<evidence type="ECO:0000313" key="2">
    <source>
        <dbReference type="Proteomes" id="UP000183832"/>
    </source>
</evidence>
<organism evidence="1 2">
    <name type="scientific">Clunio marinus</name>
    <dbReference type="NCBI Taxonomy" id="568069"/>
    <lineage>
        <taxon>Eukaryota</taxon>
        <taxon>Metazoa</taxon>
        <taxon>Ecdysozoa</taxon>
        <taxon>Arthropoda</taxon>
        <taxon>Hexapoda</taxon>
        <taxon>Insecta</taxon>
        <taxon>Pterygota</taxon>
        <taxon>Neoptera</taxon>
        <taxon>Endopterygota</taxon>
        <taxon>Diptera</taxon>
        <taxon>Nematocera</taxon>
        <taxon>Chironomoidea</taxon>
        <taxon>Chironomidae</taxon>
        <taxon>Clunio</taxon>
    </lineage>
</organism>
<dbReference type="Proteomes" id="UP000183832">
    <property type="component" value="Unassembled WGS sequence"/>
</dbReference>
<protein>
    <submittedName>
        <fullName evidence="1">CLUMA_CG011857, isoform A</fullName>
    </submittedName>
</protein>
<keyword evidence="2" id="KW-1185">Reference proteome</keyword>
<dbReference type="EMBL" id="CVRI01000047">
    <property type="protein sequence ID" value="CRK98500.1"/>
    <property type="molecule type" value="Genomic_DNA"/>
</dbReference>
<proteinExistence type="predicted"/>
<sequence>MKPIDDLTHEIEAILSRIIAHYSKQGFELMHSIFSQCVPRKALLFERERTCLKDDNEIPSDKQITVPISVCMAQSSINKSIEFNKVYKREFRFGLIYMT</sequence>
<evidence type="ECO:0000313" key="1">
    <source>
        <dbReference type="EMBL" id="CRK98500.1"/>
    </source>
</evidence>
<name>A0A1J1IG38_9DIPT</name>
<dbReference type="AlphaFoldDB" id="A0A1J1IG38"/>
<gene>
    <name evidence="1" type="ORF">CLUMA_CG011857</name>
</gene>
<reference evidence="1 2" key="1">
    <citation type="submission" date="2015-04" db="EMBL/GenBank/DDBJ databases">
        <authorList>
            <person name="Syromyatnikov M.Y."/>
            <person name="Popov V.N."/>
        </authorList>
    </citation>
    <scope>NUCLEOTIDE SEQUENCE [LARGE SCALE GENOMIC DNA]</scope>
</reference>
<accession>A0A1J1IG38</accession>